<evidence type="ECO:0000313" key="2">
    <source>
        <dbReference type="Proteomes" id="UP000184066"/>
    </source>
</evidence>
<sequence length="189" mass="20163">MQAQVLEGGFANPSVDAAHAFRAALQALARPGRIERIASAQAPDPVSPAAAGLLLTLCDAETPVHLASSHDSPALREWIAFHTGAPIVRRGEAMFALGRWADLVPLDDFAQGAPEYPDRSATLIVELDHLAPEGARLTGPGIETQAHLSLPEIAAFRANRARYPLGVDFFFTCEDRVAGLPRSTHVEEG</sequence>
<dbReference type="EMBL" id="FRDL01000018">
    <property type="protein sequence ID" value="SHN77775.1"/>
    <property type="molecule type" value="Genomic_DNA"/>
</dbReference>
<dbReference type="InterPro" id="IPR008772">
    <property type="entry name" value="Phosphonate_metab_PhnH"/>
</dbReference>
<dbReference type="Pfam" id="PF05845">
    <property type="entry name" value="PhnH"/>
    <property type="match status" value="1"/>
</dbReference>
<dbReference type="GO" id="GO:0019634">
    <property type="term" value="P:organic phosphonate metabolic process"/>
    <property type="evidence" value="ECO:0007669"/>
    <property type="project" value="InterPro"/>
</dbReference>
<dbReference type="PIRSF" id="PIRSF020680">
    <property type="entry name" value="PhnH"/>
    <property type="match status" value="1"/>
</dbReference>
<dbReference type="STRING" id="1189325.SAMN04488119_1185"/>
<dbReference type="RefSeq" id="WP_072748500.1">
    <property type="nucleotide sequence ID" value="NZ_FOHL01000018.1"/>
</dbReference>
<dbReference type="Gene3D" id="3.40.50.11310">
    <property type="entry name" value="Bacterial phosphonate metabolism protein PhnH"/>
    <property type="match status" value="1"/>
</dbReference>
<name>A0A1M7U478_9RHOB</name>
<dbReference type="Proteomes" id="UP000184066">
    <property type="component" value="Unassembled WGS sequence"/>
</dbReference>
<gene>
    <name evidence="1" type="ORF">SAMN05216200_1185</name>
</gene>
<keyword evidence="2" id="KW-1185">Reference proteome</keyword>
<organism evidence="1 2">
    <name type="scientific">Oceanicella actignis</name>
    <dbReference type="NCBI Taxonomy" id="1189325"/>
    <lineage>
        <taxon>Bacteria</taxon>
        <taxon>Pseudomonadati</taxon>
        <taxon>Pseudomonadota</taxon>
        <taxon>Alphaproteobacteria</taxon>
        <taxon>Rhodobacterales</taxon>
        <taxon>Paracoccaceae</taxon>
        <taxon>Oceanicella</taxon>
    </lineage>
</organism>
<accession>A0A1M7U478</accession>
<dbReference type="NCBIfam" id="TIGR03292">
    <property type="entry name" value="PhnH_redo"/>
    <property type="match status" value="1"/>
</dbReference>
<dbReference type="InterPro" id="IPR038058">
    <property type="entry name" value="PhnH-like_sp"/>
</dbReference>
<evidence type="ECO:0000313" key="1">
    <source>
        <dbReference type="EMBL" id="SHN77775.1"/>
    </source>
</evidence>
<proteinExistence type="predicted"/>
<protein>
    <submittedName>
        <fullName evidence="1">Alpha-D-ribose 1-methylphosphonate 5-triphosphate synthase subunit PhnH</fullName>
    </submittedName>
</protein>
<dbReference type="OrthoDB" id="9814509at2"/>
<reference evidence="1 2" key="1">
    <citation type="submission" date="2016-12" db="EMBL/GenBank/DDBJ databases">
        <authorList>
            <person name="Song W.-J."/>
            <person name="Kurnit D.M."/>
        </authorList>
    </citation>
    <scope>NUCLEOTIDE SEQUENCE [LARGE SCALE GENOMIC DNA]</scope>
    <source>
        <strain evidence="1 2">CGMCC 1.10808</strain>
    </source>
</reference>
<dbReference type="AlphaFoldDB" id="A0A1M7U478"/>
<dbReference type="SUPFAM" id="SSF159709">
    <property type="entry name" value="PhnH-like"/>
    <property type="match status" value="1"/>
</dbReference>